<feature type="domain" description="SusD-like N-terminal" evidence="8">
    <location>
        <begin position="92"/>
        <end position="197"/>
    </location>
</feature>
<feature type="signal peptide" evidence="6">
    <location>
        <begin position="1"/>
        <end position="19"/>
    </location>
</feature>
<proteinExistence type="inferred from homology"/>
<dbReference type="GO" id="GO:0009279">
    <property type="term" value="C:cell outer membrane"/>
    <property type="evidence" value="ECO:0007669"/>
    <property type="project" value="UniProtKB-SubCell"/>
</dbReference>
<dbReference type="Pfam" id="PF14322">
    <property type="entry name" value="SusD-like_3"/>
    <property type="match status" value="1"/>
</dbReference>
<feature type="chain" id="PRO_5039216140" evidence="6">
    <location>
        <begin position="20"/>
        <end position="584"/>
    </location>
</feature>
<evidence type="ECO:0000259" key="7">
    <source>
        <dbReference type="Pfam" id="PF07980"/>
    </source>
</evidence>
<dbReference type="Gene3D" id="1.25.40.390">
    <property type="match status" value="1"/>
</dbReference>
<reference evidence="9" key="2">
    <citation type="journal article" date="2021" name="PeerJ">
        <title>Extensive microbial diversity within the chicken gut microbiome revealed by metagenomics and culture.</title>
        <authorList>
            <person name="Gilroy R."/>
            <person name="Ravi A."/>
            <person name="Getino M."/>
            <person name="Pursley I."/>
            <person name="Horton D.L."/>
            <person name="Alikhan N.F."/>
            <person name="Baker D."/>
            <person name="Gharbi K."/>
            <person name="Hall N."/>
            <person name="Watson M."/>
            <person name="Adriaenssens E.M."/>
            <person name="Foster-Nyarko E."/>
            <person name="Jarju S."/>
            <person name="Secka A."/>
            <person name="Antonio M."/>
            <person name="Oren A."/>
            <person name="Chaudhuri R.R."/>
            <person name="La Ragione R."/>
            <person name="Hildebrand F."/>
            <person name="Pallen M.J."/>
        </authorList>
    </citation>
    <scope>NUCLEOTIDE SEQUENCE</scope>
    <source>
        <strain evidence="9">2478</strain>
    </source>
</reference>
<dbReference type="InterPro" id="IPR011990">
    <property type="entry name" value="TPR-like_helical_dom_sf"/>
</dbReference>
<keyword evidence="5" id="KW-0998">Cell outer membrane</keyword>
<evidence type="ECO:0000256" key="6">
    <source>
        <dbReference type="SAM" id="SignalP"/>
    </source>
</evidence>
<evidence type="ECO:0000256" key="3">
    <source>
        <dbReference type="ARBA" id="ARBA00022729"/>
    </source>
</evidence>
<keyword evidence="3 6" id="KW-0732">Signal</keyword>
<evidence type="ECO:0000256" key="2">
    <source>
        <dbReference type="ARBA" id="ARBA00006275"/>
    </source>
</evidence>
<comment type="caution">
    <text evidence="9">The sequence shown here is derived from an EMBL/GenBank/DDBJ whole genome shotgun (WGS) entry which is preliminary data.</text>
</comment>
<sequence length="584" mass="66754">MKKLTIYILAVLSLTSCLNLDKFPLDSMSPDTFFSSDEELQAFSNKFYTMLPATSLYTDNADTYTQNKLPDEISGLRIVPASGGGWSWGDLRDVNTLLEYSVNCKDEEVRVKYDALARFFRAYFYFDKVKRFGDVPWYDKQLASDDPDLYKPRDSREYVMQKMIEDIDYAIENLGSGKDLYRITKWSALALKSRFCLFEGTFRKYHGIELDGHDWRWYLEQAAAAAEQLIDESGYSLYTADGPDKSYMNLFASENAIQTEVILARDYNQALGVFHNSNYFSIGQTNGQPGMTRKLVASYLMADGTRFTDKPGWETMQFAEECKDRDPRLAQSIRTPGYMRIGGSTTLLPDFSGSVTGYQQIKYVTGTDCDSYNISYNDLIIFRMGEVYLNFAEALAELGTLTQEDLDKSINRLRSRAGMPDMNKDEANANPDPYLMSPETGYPGVEGPDMGVILEIRRERTVELAQEGFRYYDIVRWKEGQAFNRQFYGMYFPGPGEYDLDGDGTMDLYLWKDHQGSTTASVEYEISKDIFLSDGDSGYVTPHPEKQEKWVEERDYYYPIPIDDRSLTGGVLTQNPGWDDGLVF</sequence>
<evidence type="ECO:0000313" key="10">
    <source>
        <dbReference type="Proteomes" id="UP000823771"/>
    </source>
</evidence>
<feature type="domain" description="RagB/SusD" evidence="7">
    <location>
        <begin position="265"/>
        <end position="578"/>
    </location>
</feature>
<accession>A0A9D9NKZ3</accession>
<dbReference type="InterPro" id="IPR012944">
    <property type="entry name" value="SusD_RagB_dom"/>
</dbReference>
<keyword evidence="4" id="KW-0472">Membrane</keyword>
<dbReference type="Pfam" id="PF07980">
    <property type="entry name" value="SusD_RagB"/>
    <property type="match status" value="1"/>
</dbReference>
<comment type="similarity">
    <text evidence="2">Belongs to the SusD family.</text>
</comment>
<evidence type="ECO:0000256" key="4">
    <source>
        <dbReference type="ARBA" id="ARBA00023136"/>
    </source>
</evidence>
<dbReference type="Proteomes" id="UP000823771">
    <property type="component" value="Unassembled WGS sequence"/>
</dbReference>
<evidence type="ECO:0000313" key="9">
    <source>
        <dbReference type="EMBL" id="MBO8477290.1"/>
    </source>
</evidence>
<protein>
    <submittedName>
        <fullName evidence="9">RagB/SusD family nutrient uptake outer membrane protein</fullName>
    </submittedName>
</protein>
<dbReference type="PROSITE" id="PS51257">
    <property type="entry name" value="PROKAR_LIPOPROTEIN"/>
    <property type="match status" value="1"/>
</dbReference>
<reference evidence="9" key="1">
    <citation type="submission" date="2020-10" db="EMBL/GenBank/DDBJ databases">
        <authorList>
            <person name="Gilroy R."/>
        </authorList>
    </citation>
    <scope>NUCLEOTIDE SEQUENCE</scope>
    <source>
        <strain evidence="9">2478</strain>
    </source>
</reference>
<organism evidence="9 10">
    <name type="scientific">Candidatus Cryptobacteroides excrementipullorum</name>
    <dbReference type="NCBI Taxonomy" id="2840761"/>
    <lineage>
        <taxon>Bacteria</taxon>
        <taxon>Pseudomonadati</taxon>
        <taxon>Bacteroidota</taxon>
        <taxon>Bacteroidia</taxon>
        <taxon>Bacteroidales</taxon>
        <taxon>Candidatus Cryptobacteroides</taxon>
    </lineage>
</organism>
<dbReference type="SUPFAM" id="SSF48452">
    <property type="entry name" value="TPR-like"/>
    <property type="match status" value="1"/>
</dbReference>
<gene>
    <name evidence="9" type="ORF">IAB80_00055</name>
</gene>
<dbReference type="InterPro" id="IPR033985">
    <property type="entry name" value="SusD-like_N"/>
</dbReference>
<dbReference type="EMBL" id="JADILZ010000001">
    <property type="protein sequence ID" value="MBO8477290.1"/>
    <property type="molecule type" value="Genomic_DNA"/>
</dbReference>
<evidence type="ECO:0000259" key="8">
    <source>
        <dbReference type="Pfam" id="PF14322"/>
    </source>
</evidence>
<evidence type="ECO:0000256" key="5">
    <source>
        <dbReference type="ARBA" id="ARBA00023237"/>
    </source>
</evidence>
<comment type="subcellular location">
    <subcellularLocation>
        <location evidence="1">Cell outer membrane</location>
    </subcellularLocation>
</comment>
<name>A0A9D9NKZ3_9BACT</name>
<evidence type="ECO:0000256" key="1">
    <source>
        <dbReference type="ARBA" id="ARBA00004442"/>
    </source>
</evidence>
<dbReference type="AlphaFoldDB" id="A0A9D9NKZ3"/>